<keyword evidence="1" id="KW-1133">Transmembrane helix</keyword>
<organism evidence="2 3">
    <name type="scientific">Linnemannia elongata AG-77</name>
    <dbReference type="NCBI Taxonomy" id="1314771"/>
    <lineage>
        <taxon>Eukaryota</taxon>
        <taxon>Fungi</taxon>
        <taxon>Fungi incertae sedis</taxon>
        <taxon>Mucoromycota</taxon>
        <taxon>Mortierellomycotina</taxon>
        <taxon>Mortierellomycetes</taxon>
        <taxon>Mortierellales</taxon>
        <taxon>Mortierellaceae</taxon>
        <taxon>Linnemannia</taxon>
    </lineage>
</organism>
<protein>
    <submittedName>
        <fullName evidence="2">Uncharacterized protein</fullName>
    </submittedName>
</protein>
<evidence type="ECO:0000313" key="3">
    <source>
        <dbReference type="Proteomes" id="UP000078512"/>
    </source>
</evidence>
<name>A0A197JZE1_9FUNG</name>
<feature type="transmembrane region" description="Helical" evidence="1">
    <location>
        <begin position="106"/>
        <end position="132"/>
    </location>
</feature>
<accession>A0A197JZE1</accession>
<keyword evidence="3" id="KW-1185">Reference proteome</keyword>
<keyword evidence="1" id="KW-0812">Transmembrane</keyword>
<feature type="transmembrane region" description="Helical" evidence="1">
    <location>
        <begin position="144"/>
        <end position="166"/>
    </location>
</feature>
<dbReference type="EMBL" id="KV442033">
    <property type="protein sequence ID" value="OAQ30717.1"/>
    <property type="molecule type" value="Genomic_DNA"/>
</dbReference>
<feature type="transmembrane region" description="Helical" evidence="1">
    <location>
        <begin position="52"/>
        <end position="74"/>
    </location>
</feature>
<evidence type="ECO:0000256" key="1">
    <source>
        <dbReference type="SAM" id="Phobius"/>
    </source>
</evidence>
<dbReference type="AlphaFoldDB" id="A0A197JZE1"/>
<keyword evidence="1" id="KW-0472">Membrane</keyword>
<feature type="transmembrane region" description="Helical" evidence="1">
    <location>
        <begin position="190"/>
        <end position="213"/>
    </location>
</feature>
<evidence type="ECO:0000313" key="2">
    <source>
        <dbReference type="EMBL" id="OAQ30717.1"/>
    </source>
</evidence>
<sequence>MKTLSNSKNSNSFELVSFDDHSQLDTTTSELTHPVPSSKPQGCCSISPRGRLIALAGYLLIAGLSSLYFCLVQAGMDSIQICDSIANCLLFSTQGWPAMGEQSIDLLVMSYISGIISVVGGILGAFGILAAYKESSTMVRFFAKAWWIMIGVFLGSTALTLFLTVIHKGRFLDQCSLEHDAVRGTSECGAMYVAALLGSLIGCLIGVTMIWCYGEDVVRYSIELGARKDKQRSVSNDNSTYNP</sequence>
<reference evidence="2 3" key="1">
    <citation type="submission" date="2016-05" db="EMBL/GenBank/DDBJ databases">
        <title>Genome sequencing reveals origins of a unique bacterial endosymbiosis in the earliest lineages of terrestrial Fungi.</title>
        <authorList>
            <consortium name="DOE Joint Genome Institute"/>
            <person name="Uehling J."/>
            <person name="Gryganskyi A."/>
            <person name="Hameed K."/>
            <person name="Tschaplinski T."/>
            <person name="Misztal P."/>
            <person name="Wu S."/>
            <person name="Desiro A."/>
            <person name="Vande Pol N."/>
            <person name="Du Z.-Y."/>
            <person name="Zienkiewicz A."/>
            <person name="Zienkiewicz K."/>
            <person name="Morin E."/>
            <person name="Tisserant E."/>
            <person name="Splivallo R."/>
            <person name="Hainaut M."/>
            <person name="Henrissat B."/>
            <person name="Ohm R."/>
            <person name="Kuo A."/>
            <person name="Yan J."/>
            <person name="Lipzen A."/>
            <person name="Nolan M."/>
            <person name="Labutti K."/>
            <person name="Barry K."/>
            <person name="Goldstein A."/>
            <person name="Labbe J."/>
            <person name="Schadt C."/>
            <person name="Tuskan G."/>
            <person name="Grigoriev I."/>
            <person name="Martin F."/>
            <person name="Vilgalys R."/>
            <person name="Bonito G."/>
        </authorList>
    </citation>
    <scope>NUCLEOTIDE SEQUENCE [LARGE SCALE GENOMIC DNA]</scope>
    <source>
        <strain evidence="2 3">AG-77</strain>
    </source>
</reference>
<dbReference type="OrthoDB" id="2416934at2759"/>
<gene>
    <name evidence="2" type="ORF">K457DRAFT_124756</name>
</gene>
<proteinExistence type="predicted"/>
<dbReference type="Proteomes" id="UP000078512">
    <property type="component" value="Unassembled WGS sequence"/>
</dbReference>